<dbReference type="GO" id="GO:0004386">
    <property type="term" value="F:helicase activity"/>
    <property type="evidence" value="ECO:0007669"/>
    <property type="project" value="UniProtKB-KW"/>
</dbReference>
<evidence type="ECO:0000256" key="2">
    <source>
        <dbReference type="ARBA" id="ARBA00022801"/>
    </source>
</evidence>
<dbReference type="Pfam" id="PF00176">
    <property type="entry name" value="SNF2-rel_dom"/>
    <property type="match status" value="1"/>
</dbReference>
<dbReference type="InterPro" id="IPR014001">
    <property type="entry name" value="Helicase_ATP-bd"/>
</dbReference>
<dbReference type="CDD" id="cd18011">
    <property type="entry name" value="DEXDc_RapA"/>
    <property type="match status" value="1"/>
</dbReference>
<dbReference type="InterPro" id="IPR057342">
    <property type="entry name" value="DEXDc_RapA"/>
</dbReference>
<dbReference type="SMART" id="SM00487">
    <property type="entry name" value="DEXDc"/>
    <property type="match status" value="1"/>
</dbReference>
<geneLocation type="plasmid" evidence="8">
    <name>pP742501</name>
</geneLocation>
<evidence type="ECO:0000259" key="7">
    <source>
        <dbReference type="PROSITE" id="PS51194"/>
    </source>
</evidence>
<dbReference type="KEGG" id="cyn:Cyan7425_5359"/>
<keyword evidence="2" id="KW-0378">Hydrolase</keyword>
<keyword evidence="5" id="KW-0175">Coiled coil</keyword>
<dbReference type="Gene3D" id="3.40.50.300">
    <property type="entry name" value="P-loop containing nucleotide triphosphate hydrolases"/>
    <property type="match status" value="1"/>
</dbReference>
<evidence type="ECO:0000259" key="6">
    <source>
        <dbReference type="PROSITE" id="PS51192"/>
    </source>
</evidence>
<keyword evidence="1" id="KW-0547">Nucleotide-binding</keyword>
<dbReference type="PANTHER" id="PTHR45766:SF6">
    <property type="entry name" value="SWI_SNF-RELATED MATRIX-ASSOCIATED ACTIN-DEPENDENT REGULATOR OF CHROMATIN SUBFAMILY A-LIKE PROTEIN 1"/>
    <property type="match status" value="1"/>
</dbReference>
<reference evidence="8" key="1">
    <citation type="submission" date="2009-01" db="EMBL/GenBank/DDBJ databases">
        <title>Complete sequence of plasmid1 Cyanothece sp. PCC 7425.</title>
        <authorList>
            <consortium name="US DOE Joint Genome Institute"/>
            <person name="Lucas S."/>
            <person name="Copeland A."/>
            <person name="Lapidus A."/>
            <person name="Glavina del Rio T."/>
            <person name="Dalin E."/>
            <person name="Tice H."/>
            <person name="Bruce D."/>
            <person name="Goodwin L."/>
            <person name="Pitluck S."/>
            <person name="Sims D."/>
            <person name="Meineke L."/>
            <person name="Brettin T."/>
            <person name="Detter J.C."/>
            <person name="Han C."/>
            <person name="Larimer F."/>
            <person name="Land M."/>
            <person name="Hauser L."/>
            <person name="Kyrpides N."/>
            <person name="Ovchinnikova G."/>
            <person name="Liberton M."/>
            <person name="Stoeckel J."/>
            <person name="Banerjee A."/>
            <person name="Singh A."/>
            <person name="Page L."/>
            <person name="Sato H."/>
            <person name="Zhao L."/>
            <person name="Sherman L."/>
            <person name="Pakrasi H."/>
            <person name="Richardson P."/>
        </authorList>
    </citation>
    <scope>NUCLEOTIDE SEQUENCE</scope>
    <source>
        <strain evidence="8">PCC 7425</strain>
        <plasmid evidence="8">pP742501</plasmid>
    </source>
</reference>
<dbReference type="CDD" id="cd18793">
    <property type="entry name" value="SF2_C_SNF"/>
    <property type="match status" value="1"/>
</dbReference>
<dbReference type="PROSITE" id="PS51192">
    <property type="entry name" value="HELICASE_ATP_BIND_1"/>
    <property type="match status" value="1"/>
</dbReference>
<dbReference type="NCBIfam" id="NF038317">
    <property type="entry name" value="DISARM_DrmD"/>
    <property type="match status" value="1"/>
</dbReference>
<dbReference type="PANTHER" id="PTHR45766">
    <property type="entry name" value="DNA ANNEALING HELICASE AND ENDONUCLEASE ZRANB3 FAMILY MEMBER"/>
    <property type="match status" value="1"/>
</dbReference>
<dbReference type="AlphaFoldDB" id="B8HYX0"/>
<sequence length="1049" mass="119781">MSVPEQGQLVRVRQRQYVVTNLQRTNLPSSPLLTGIFKAQNLVSLASIEDDALGEELQVIWELEPGAYLHERVELPRPTGFDQPARLEAFLDAVRWGAASTADVRNLQAPFRSGIDIEDYQLDPVVRAIQMPRVNLLIADDVGLGKTIEAGLVAQELIIRHRCRRILIVCPSALQIQWRDQMRDKFGLEFRIVDSGLMKELRRQRGIHVNPWVHFPRLITSIDFLKRDRPLRLFREVLPAEGESLYPRRFELLIVDEAHNVAPPGGGRYAIDSLRTAAIRLLVPHFEHKLFLTATPHNGYPESFTALLELLDTQRFARGVPPDRNQLQVVMVRRLKQEMENWDGSPMFPARKLAAIPVDYPDPERQAHQWLKEYTTLRAKGATDGVEKYATEFVLKLLKKRLFSSPAAFLTTLTQHEESIRTARRRSTASLSARPTEGILRRQLDQVEEEFGNDELFEVATEESITNSSRLFRSLSLEEQRLLQQMLDWAERASQQPDAKARELLNWIATYIRPQEQWSNERVIIFTEYRATQKWLFNLMAAEGLVQDNRLMMLYGGMNSDDREAVKAAFQTHPDLSPVRILLATDAASEGLDLQNYCSRLIHYEIPWNPNRMEQRNGRVDRHGQRAAEVLIYHFVGKGYQGQATPQTRPGDLEGDLEFLMRAALKVNNIREDLGKVGPVIAAQVEEAMLGYRTTLDTSRAERDSEPVRRMLKFERKVREQIEKLRQQLNETRQNLRLTPDNIATVVRIGLELADQPPLMETKVPGLGGPAYHLPPLKHSWAVCAEGLEHPHTKAIRPLVFDPALAHGRDDVVLAHLNHRLVQMCLRLLRAEVWSTEGRKQLHRVTARVVADQSGLDTPAVIAYGRLVILGKDQQRLHEEVISAGGILKEGRFSRLGVMQVQAALAATVPGSVPEVLQQRLADLWDRYADALMQALEVRKSERATSLQRDLQNRAEKEVADITAILTELRQSILQELEEPQVEQLELFTTPEKEQFERNMNSLKARAEQIPREIEQETVLIRERFNEPSARLFPLAVTYLVPRKLCGTN</sequence>
<dbReference type="GO" id="GO:0016787">
    <property type="term" value="F:hydrolase activity"/>
    <property type="evidence" value="ECO:0007669"/>
    <property type="project" value="UniProtKB-KW"/>
</dbReference>
<dbReference type="Gene3D" id="3.40.50.10810">
    <property type="entry name" value="Tandem AAA-ATPase domain"/>
    <property type="match status" value="1"/>
</dbReference>
<dbReference type="InterPro" id="IPR027417">
    <property type="entry name" value="P-loop_NTPase"/>
</dbReference>
<evidence type="ECO:0000256" key="3">
    <source>
        <dbReference type="ARBA" id="ARBA00022806"/>
    </source>
</evidence>
<dbReference type="InterPro" id="IPR049730">
    <property type="entry name" value="SNF2/RAD54-like_C"/>
</dbReference>
<keyword evidence="8" id="KW-0614">Plasmid</keyword>
<protein>
    <submittedName>
        <fullName evidence="8">Helicase domain protein</fullName>
    </submittedName>
</protein>
<dbReference type="OrthoDB" id="9814088at2"/>
<dbReference type="HOGENOM" id="CLU_009866_0_0_3"/>
<dbReference type="EMBL" id="CP001345">
    <property type="protein sequence ID" value="ACL47618.1"/>
    <property type="molecule type" value="Genomic_DNA"/>
</dbReference>
<evidence type="ECO:0000256" key="4">
    <source>
        <dbReference type="ARBA" id="ARBA00022840"/>
    </source>
</evidence>
<feature type="domain" description="Helicase C-terminal" evidence="7">
    <location>
        <begin position="504"/>
        <end position="689"/>
    </location>
</feature>
<feature type="coiled-coil region" evidence="5">
    <location>
        <begin position="711"/>
        <end position="739"/>
    </location>
</feature>
<keyword evidence="3 8" id="KW-0347">Helicase</keyword>
<dbReference type="SMART" id="SM00490">
    <property type="entry name" value="HELICc"/>
    <property type="match status" value="1"/>
</dbReference>
<dbReference type="InterPro" id="IPR038718">
    <property type="entry name" value="SNF2-like_sf"/>
</dbReference>
<dbReference type="SUPFAM" id="SSF52540">
    <property type="entry name" value="P-loop containing nucleoside triphosphate hydrolases"/>
    <property type="match status" value="1"/>
</dbReference>
<dbReference type="GO" id="GO:0005524">
    <property type="term" value="F:ATP binding"/>
    <property type="evidence" value="ECO:0007669"/>
    <property type="project" value="UniProtKB-KW"/>
</dbReference>
<keyword evidence="4" id="KW-0067">ATP-binding</keyword>
<dbReference type="InterPro" id="IPR000330">
    <property type="entry name" value="SNF2_N"/>
</dbReference>
<gene>
    <name evidence="8" type="ordered locus">Cyan7425_5359</name>
</gene>
<dbReference type="Pfam" id="PF00271">
    <property type="entry name" value="Helicase_C"/>
    <property type="match status" value="1"/>
</dbReference>
<organism evidence="8">
    <name type="scientific">Cyanothece sp. (strain PCC 7425 / ATCC 29141)</name>
    <dbReference type="NCBI Taxonomy" id="395961"/>
    <lineage>
        <taxon>Bacteria</taxon>
        <taxon>Bacillati</taxon>
        <taxon>Cyanobacteriota</taxon>
        <taxon>Cyanophyceae</taxon>
        <taxon>Gomontiellales</taxon>
        <taxon>Cyanothecaceae</taxon>
        <taxon>Cyanothece</taxon>
    </lineage>
</organism>
<dbReference type="PROSITE" id="PS51194">
    <property type="entry name" value="HELICASE_CTER"/>
    <property type="match status" value="1"/>
</dbReference>
<dbReference type="InterPro" id="IPR001650">
    <property type="entry name" value="Helicase_C-like"/>
</dbReference>
<evidence type="ECO:0000256" key="5">
    <source>
        <dbReference type="SAM" id="Coils"/>
    </source>
</evidence>
<name>B8HYX0_CYAP4</name>
<proteinExistence type="predicted"/>
<accession>B8HYX0</accession>
<feature type="domain" description="Helicase ATP-binding" evidence="6">
    <location>
        <begin position="127"/>
        <end position="314"/>
    </location>
</feature>
<evidence type="ECO:0000256" key="1">
    <source>
        <dbReference type="ARBA" id="ARBA00022741"/>
    </source>
</evidence>
<evidence type="ECO:0000313" key="8">
    <source>
        <dbReference type="EMBL" id="ACL47618.1"/>
    </source>
</evidence>